<comment type="caution">
    <text evidence="1">The sequence shown here is derived from an EMBL/GenBank/DDBJ whole genome shotgun (WGS) entry which is preliminary data.</text>
</comment>
<sequence>MAKPLVVEIPHEIGRAEARRRIEGGMEKARAFLTKSGITIKTLEWVGDRLDYSVSTLGQSVDGSVDVQDDRVRLEARLPMLLALFAEKVQDFVGKEGTKLLTKK</sequence>
<dbReference type="RefSeq" id="WP_238312442.1">
    <property type="nucleotide sequence ID" value="NZ_BPQV01000010.1"/>
</dbReference>
<dbReference type="InterPro" id="IPR013433">
    <property type="entry name" value="PHA_gran_rgn"/>
</dbReference>
<dbReference type="EMBL" id="BPQV01000010">
    <property type="protein sequence ID" value="GJE28497.1"/>
    <property type="molecule type" value="Genomic_DNA"/>
</dbReference>
<evidence type="ECO:0000313" key="2">
    <source>
        <dbReference type="Proteomes" id="UP001055156"/>
    </source>
</evidence>
<evidence type="ECO:0008006" key="3">
    <source>
        <dbReference type="Google" id="ProtNLM"/>
    </source>
</evidence>
<organism evidence="1 2">
    <name type="scientific">Methylobacterium organophilum</name>
    <dbReference type="NCBI Taxonomy" id="410"/>
    <lineage>
        <taxon>Bacteria</taxon>
        <taxon>Pseudomonadati</taxon>
        <taxon>Pseudomonadota</taxon>
        <taxon>Alphaproteobacteria</taxon>
        <taxon>Hyphomicrobiales</taxon>
        <taxon>Methylobacteriaceae</taxon>
        <taxon>Methylobacterium</taxon>
    </lineage>
</organism>
<protein>
    <recommendedName>
        <fullName evidence="3">Polyhydroxyalkanoic acid synthase</fullName>
    </recommendedName>
</protein>
<accession>A0ABQ4TA06</accession>
<proteinExistence type="predicted"/>
<dbReference type="Pfam" id="PF09650">
    <property type="entry name" value="PHA_gran_rgn"/>
    <property type="match status" value="1"/>
</dbReference>
<reference evidence="1" key="2">
    <citation type="submission" date="2021-08" db="EMBL/GenBank/DDBJ databases">
        <authorList>
            <person name="Tani A."/>
            <person name="Ola A."/>
            <person name="Ogura Y."/>
            <person name="Katsura K."/>
            <person name="Hayashi T."/>
        </authorList>
    </citation>
    <scope>NUCLEOTIDE SEQUENCE</scope>
    <source>
        <strain evidence="1">NBRC 15689</strain>
    </source>
</reference>
<name>A0ABQ4TA06_METOR</name>
<evidence type="ECO:0000313" key="1">
    <source>
        <dbReference type="EMBL" id="GJE28497.1"/>
    </source>
</evidence>
<keyword evidence="2" id="KW-1185">Reference proteome</keyword>
<gene>
    <name evidence="1" type="ORF">LKMONMHP_3368</name>
</gene>
<dbReference type="Proteomes" id="UP001055156">
    <property type="component" value="Unassembled WGS sequence"/>
</dbReference>
<reference evidence="1" key="1">
    <citation type="journal article" date="2021" name="Front. Microbiol.">
        <title>Comprehensive Comparative Genomics and Phenotyping of Methylobacterium Species.</title>
        <authorList>
            <person name="Alessa O."/>
            <person name="Ogura Y."/>
            <person name="Fujitani Y."/>
            <person name="Takami H."/>
            <person name="Hayashi T."/>
            <person name="Sahin N."/>
            <person name="Tani A."/>
        </authorList>
    </citation>
    <scope>NUCLEOTIDE SEQUENCE</scope>
    <source>
        <strain evidence="1">NBRC 15689</strain>
    </source>
</reference>